<evidence type="ECO:0000256" key="6">
    <source>
        <dbReference type="ARBA" id="ARBA00023180"/>
    </source>
</evidence>
<accession>A0AAD3Y5T2</accession>
<dbReference type="EMBL" id="BSYO01000035">
    <property type="protein sequence ID" value="GMH28650.1"/>
    <property type="molecule type" value="Genomic_DNA"/>
</dbReference>
<comment type="subcellular location">
    <subcellularLocation>
        <location evidence="1">Membrane</location>
    </subcellularLocation>
</comment>
<dbReference type="GO" id="GO:0016020">
    <property type="term" value="C:membrane"/>
    <property type="evidence" value="ECO:0007669"/>
    <property type="project" value="UniProtKB-SubCell"/>
</dbReference>
<evidence type="ECO:0000256" key="5">
    <source>
        <dbReference type="ARBA" id="ARBA00023136"/>
    </source>
</evidence>
<dbReference type="Gene3D" id="3.80.10.10">
    <property type="entry name" value="Ribonuclease Inhibitor"/>
    <property type="match status" value="4"/>
</dbReference>
<dbReference type="InterPro" id="IPR003591">
    <property type="entry name" value="Leu-rich_rpt_typical-subtyp"/>
</dbReference>
<dbReference type="AlphaFoldDB" id="A0AAD3Y5T2"/>
<organism evidence="7 8">
    <name type="scientific">Nepenthes gracilis</name>
    <name type="common">Slender pitcher plant</name>
    <dbReference type="NCBI Taxonomy" id="150966"/>
    <lineage>
        <taxon>Eukaryota</taxon>
        <taxon>Viridiplantae</taxon>
        <taxon>Streptophyta</taxon>
        <taxon>Embryophyta</taxon>
        <taxon>Tracheophyta</taxon>
        <taxon>Spermatophyta</taxon>
        <taxon>Magnoliopsida</taxon>
        <taxon>eudicotyledons</taxon>
        <taxon>Gunneridae</taxon>
        <taxon>Pentapetalae</taxon>
        <taxon>Caryophyllales</taxon>
        <taxon>Nepenthaceae</taxon>
        <taxon>Nepenthes</taxon>
    </lineage>
</organism>
<keyword evidence="4" id="KW-0677">Repeat</keyword>
<dbReference type="PANTHER" id="PTHR48004:SF59">
    <property type="entry name" value="LEUCINE-RICH REPEAT-CONTAINING N-TERMINAL PLANT-TYPE DOMAIN-CONTAINING PROTEIN"/>
    <property type="match status" value="1"/>
</dbReference>
<name>A0AAD3Y5T2_NEPGR</name>
<gene>
    <name evidence="7" type="ORF">Nepgr_030493</name>
</gene>
<dbReference type="PANTHER" id="PTHR48004">
    <property type="entry name" value="OS01G0149700 PROTEIN"/>
    <property type="match status" value="1"/>
</dbReference>
<keyword evidence="6" id="KW-0325">Glycoprotein</keyword>
<dbReference type="Pfam" id="PF13855">
    <property type="entry name" value="LRR_8"/>
    <property type="match status" value="1"/>
</dbReference>
<keyword evidence="2" id="KW-0433">Leucine-rich repeat</keyword>
<proteinExistence type="predicted"/>
<dbReference type="Proteomes" id="UP001279734">
    <property type="component" value="Unassembled WGS sequence"/>
</dbReference>
<protein>
    <submittedName>
        <fullName evidence="7">Uncharacterized protein</fullName>
    </submittedName>
</protein>
<dbReference type="InterPro" id="IPR032675">
    <property type="entry name" value="LRR_dom_sf"/>
</dbReference>
<dbReference type="InterPro" id="IPR052941">
    <property type="entry name" value="StomDev_PlantInt_Reg"/>
</dbReference>
<keyword evidence="5" id="KW-0472">Membrane</keyword>
<dbReference type="SUPFAM" id="SSF52047">
    <property type="entry name" value="RNI-like"/>
    <property type="match status" value="1"/>
</dbReference>
<keyword evidence="3" id="KW-0732">Signal</keyword>
<evidence type="ECO:0000256" key="3">
    <source>
        <dbReference type="ARBA" id="ARBA00022729"/>
    </source>
</evidence>
<dbReference type="Pfam" id="PF00560">
    <property type="entry name" value="LRR_1"/>
    <property type="match status" value="5"/>
</dbReference>
<dbReference type="InterPro" id="IPR001611">
    <property type="entry name" value="Leu-rich_rpt"/>
</dbReference>
<reference evidence="7" key="1">
    <citation type="submission" date="2023-05" db="EMBL/GenBank/DDBJ databases">
        <title>Nepenthes gracilis genome sequencing.</title>
        <authorList>
            <person name="Fukushima K."/>
        </authorList>
    </citation>
    <scope>NUCLEOTIDE SEQUENCE</scope>
    <source>
        <strain evidence="7">SING2019-196</strain>
    </source>
</reference>
<dbReference type="FunFam" id="3.80.10.10:FF:000041">
    <property type="entry name" value="LRR receptor-like serine/threonine-protein kinase ERECTA"/>
    <property type="match status" value="1"/>
</dbReference>
<comment type="caution">
    <text evidence="7">The sequence shown here is derived from an EMBL/GenBank/DDBJ whole genome shotgun (WGS) entry which is preliminary data.</text>
</comment>
<dbReference type="SMART" id="SM00369">
    <property type="entry name" value="LRR_TYP"/>
    <property type="match status" value="3"/>
</dbReference>
<sequence>MVDISKLSQLTSFDLSGNSLEGKVPSWLFSLPSLKGLSLDFNQFSGQLTISEDVTRASPLTNLSSLMSLSLSHCKFSGPLPVWILNVTQEIDLSDNQFTGKLSSMVDISKLSQLTSFDLSGNSLEGKVPSWLFSLPSLKVLSLGFNQFSGQLTISEDVARASPLMNLSSLMSLSLLRCKFSEPLPVWIWNITHEIDLSFNLFTGKLPSMVDISKLSQLTSFDLSENSLEGKVPSWLFSLPSLKVLSLDFNQFSGQLTISEDVARASPLTNLSSLMSLSLLHCKFSGPLPVWILNITQEIDLSYNQFTGKLPSMVDISKLSQLTRLYLSGNSLEGKVPS</sequence>
<keyword evidence="8" id="KW-1185">Reference proteome</keyword>
<evidence type="ECO:0000256" key="1">
    <source>
        <dbReference type="ARBA" id="ARBA00004370"/>
    </source>
</evidence>
<evidence type="ECO:0000313" key="7">
    <source>
        <dbReference type="EMBL" id="GMH28650.1"/>
    </source>
</evidence>
<evidence type="ECO:0000256" key="2">
    <source>
        <dbReference type="ARBA" id="ARBA00022614"/>
    </source>
</evidence>
<evidence type="ECO:0000256" key="4">
    <source>
        <dbReference type="ARBA" id="ARBA00022737"/>
    </source>
</evidence>
<evidence type="ECO:0000313" key="8">
    <source>
        <dbReference type="Proteomes" id="UP001279734"/>
    </source>
</evidence>